<feature type="compositionally biased region" description="Polar residues" evidence="1">
    <location>
        <begin position="136"/>
        <end position="154"/>
    </location>
</feature>
<protein>
    <submittedName>
        <fullName evidence="2">Uncharacterized protein</fullName>
    </submittedName>
</protein>
<proteinExistence type="predicted"/>
<name>A0ABX1E856_9PROT</name>
<reference evidence="2 3" key="1">
    <citation type="submission" date="2020-03" db="EMBL/GenBank/DDBJ databases">
        <title>Roseomonas selenitidurans sp. nov. isolated from urban soil.</title>
        <authorList>
            <person name="Liu H."/>
        </authorList>
    </citation>
    <scope>NUCLEOTIDE SEQUENCE [LARGE SCALE GENOMIC DNA]</scope>
    <source>
        <strain evidence="2 3">BU-1</strain>
    </source>
</reference>
<evidence type="ECO:0000256" key="1">
    <source>
        <dbReference type="SAM" id="MobiDB-lite"/>
    </source>
</evidence>
<gene>
    <name evidence="2" type="ORF">HEQ75_21210</name>
</gene>
<evidence type="ECO:0000313" key="2">
    <source>
        <dbReference type="EMBL" id="NKC33394.1"/>
    </source>
</evidence>
<feature type="region of interest" description="Disordered" evidence="1">
    <location>
        <begin position="174"/>
        <end position="198"/>
    </location>
</feature>
<sequence>MPRTFGRLPQVGLVLGLVIGLAPTAPVLANEIGGNYAWQFRGVGERTLSLQQLDLLMRRNAGGYNSYYNNTYNTYVAGDQVNCSVSATAAGNTGTSSASGYSSSPTIGNTPSILAQATGSSLASQGWPTGGAVAPLNSTQGNTSSPQSATVSGTMSTLDAANLQSSGGVLSQALNSAQTNTNSPQTASVAGSTACAGR</sequence>
<evidence type="ECO:0000313" key="3">
    <source>
        <dbReference type="Proteomes" id="UP000787635"/>
    </source>
</evidence>
<accession>A0ABX1E856</accession>
<feature type="compositionally biased region" description="Polar residues" evidence="1">
    <location>
        <begin position="174"/>
        <end position="191"/>
    </location>
</feature>
<dbReference type="Proteomes" id="UP000787635">
    <property type="component" value="Unassembled WGS sequence"/>
</dbReference>
<feature type="region of interest" description="Disordered" evidence="1">
    <location>
        <begin position="119"/>
        <end position="154"/>
    </location>
</feature>
<organism evidence="2 3">
    <name type="scientific">Falsiroseomonas selenitidurans</name>
    <dbReference type="NCBI Taxonomy" id="2716335"/>
    <lineage>
        <taxon>Bacteria</taxon>
        <taxon>Pseudomonadati</taxon>
        <taxon>Pseudomonadota</taxon>
        <taxon>Alphaproteobacteria</taxon>
        <taxon>Acetobacterales</taxon>
        <taxon>Roseomonadaceae</taxon>
        <taxon>Falsiroseomonas</taxon>
    </lineage>
</organism>
<comment type="caution">
    <text evidence="2">The sequence shown here is derived from an EMBL/GenBank/DDBJ whole genome shotgun (WGS) entry which is preliminary data.</text>
</comment>
<dbReference type="RefSeq" id="WP_168034121.1">
    <property type="nucleotide sequence ID" value="NZ_JAAVNE010000044.1"/>
</dbReference>
<dbReference type="EMBL" id="JAAVNE010000044">
    <property type="protein sequence ID" value="NKC33394.1"/>
    <property type="molecule type" value="Genomic_DNA"/>
</dbReference>
<keyword evidence="3" id="KW-1185">Reference proteome</keyword>